<keyword evidence="5 6" id="KW-0720">Serine protease</keyword>
<reference evidence="8 9" key="1">
    <citation type="submission" date="2021-01" db="EMBL/GenBank/DDBJ databases">
        <title>Whole genome shotgun sequence of Actinoplanes deccanensis NBRC 13994.</title>
        <authorList>
            <person name="Komaki H."/>
            <person name="Tamura T."/>
        </authorList>
    </citation>
    <scope>NUCLEOTIDE SEQUENCE [LARGE SCALE GENOMIC DNA]</scope>
    <source>
        <strain evidence="8 9">NBRC 13994</strain>
    </source>
</reference>
<gene>
    <name evidence="8" type="ORF">Ade02nite_88100</name>
</gene>
<dbReference type="InterPro" id="IPR009003">
    <property type="entry name" value="Peptidase_S1_PA"/>
</dbReference>
<evidence type="ECO:0000256" key="3">
    <source>
        <dbReference type="ARBA" id="ARBA00022729"/>
    </source>
</evidence>
<dbReference type="InterPro" id="IPR001254">
    <property type="entry name" value="Trypsin_dom"/>
</dbReference>
<keyword evidence="4 6" id="KW-0378">Hydrolase</keyword>
<evidence type="ECO:0000313" key="8">
    <source>
        <dbReference type="EMBL" id="GID80169.1"/>
    </source>
</evidence>
<feature type="domain" description="Peptidase S1" evidence="7">
    <location>
        <begin position="146"/>
        <end position="332"/>
    </location>
</feature>
<dbReference type="RefSeq" id="WP_203777225.1">
    <property type="nucleotide sequence ID" value="NZ_BAAABO010000048.1"/>
</dbReference>
<sequence>MAVELLRFSGEQSSPTGLERVYAQDPVLARGEPPEELVHLRDNREIFLSRELQPRTERVEKEDIWRVTLPVAPGLPGQTAVRESPADIAAAVDPDVGFAGYRPDWMPLLPAPRPAAGAEQPVLRRFNGKATRPLYVFPPENRAVFQDTAWPWGVVGKVFTSAGWYGTGALIGPRLMVTAAHVVPWNNVAAGNWWMRFVPAYFNGTSLHGAGVESYVSDVRGYNPGTAVTGYDYAVCRLYNPLGNSLGWFGYNGYSESWNNQAHWTLLGYPGAVAGGERPSWQGSCSIFDVDGDSNGGSELETRADVTGGNSGGPLFGWWNGDPRVIGVVSGEETDWIFPASSEAGNVVAGGSGFTNLCAWGRTNWP</sequence>
<dbReference type="PANTHER" id="PTHR15462:SF8">
    <property type="entry name" value="SERINE PROTEASE"/>
    <property type="match status" value="1"/>
</dbReference>
<dbReference type="EMBL" id="BOMI01000187">
    <property type="protein sequence ID" value="GID80169.1"/>
    <property type="molecule type" value="Genomic_DNA"/>
</dbReference>
<evidence type="ECO:0000259" key="7">
    <source>
        <dbReference type="Pfam" id="PF00089"/>
    </source>
</evidence>
<organism evidence="8 9">
    <name type="scientific">Paractinoplanes deccanensis</name>
    <dbReference type="NCBI Taxonomy" id="113561"/>
    <lineage>
        <taxon>Bacteria</taxon>
        <taxon>Bacillati</taxon>
        <taxon>Actinomycetota</taxon>
        <taxon>Actinomycetes</taxon>
        <taxon>Micromonosporales</taxon>
        <taxon>Micromonosporaceae</taxon>
        <taxon>Paractinoplanes</taxon>
    </lineage>
</organism>
<keyword evidence="9" id="KW-1185">Reference proteome</keyword>
<evidence type="ECO:0000256" key="5">
    <source>
        <dbReference type="ARBA" id="ARBA00022825"/>
    </source>
</evidence>
<dbReference type="InterPro" id="IPR050966">
    <property type="entry name" value="Glutamyl_endopeptidase"/>
</dbReference>
<dbReference type="Pfam" id="PF00089">
    <property type="entry name" value="Trypsin"/>
    <property type="match status" value="1"/>
</dbReference>
<evidence type="ECO:0000256" key="4">
    <source>
        <dbReference type="ARBA" id="ARBA00022801"/>
    </source>
</evidence>
<dbReference type="PRINTS" id="PR00839">
    <property type="entry name" value="V8PROTEASE"/>
</dbReference>
<evidence type="ECO:0000313" key="9">
    <source>
        <dbReference type="Proteomes" id="UP000609879"/>
    </source>
</evidence>
<dbReference type="Gene3D" id="2.40.10.10">
    <property type="entry name" value="Trypsin-like serine proteases"/>
    <property type="match status" value="2"/>
</dbReference>
<accession>A0ABQ3YJI7</accession>
<comment type="similarity">
    <text evidence="1 6">Belongs to the peptidase S1B family.</text>
</comment>
<protein>
    <recommendedName>
        <fullName evidence="6">Serine protease</fullName>
        <ecNumber evidence="6">3.4.21.-</ecNumber>
    </recommendedName>
</protein>
<evidence type="ECO:0000256" key="2">
    <source>
        <dbReference type="ARBA" id="ARBA00022670"/>
    </source>
</evidence>
<dbReference type="EC" id="3.4.21.-" evidence="6"/>
<keyword evidence="2 6" id="KW-0645">Protease</keyword>
<dbReference type="PANTHER" id="PTHR15462">
    <property type="entry name" value="SERINE PROTEASE"/>
    <property type="match status" value="1"/>
</dbReference>
<comment type="caution">
    <text evidence="8">The sequence shown here is derived from an EMBL/GenBank/DDBJ whole genome shotgun (WGS) entry which is preliminary data.</text>
</comment>
<dbReference type="InterPro" id="IPR043504">
    <property type="entry name" value="Peptidase_S1_PA_chymotrypsin"/>
</dbReference>
<evidence type="ECO:0000256" key="1">
    <source>
        <dbReference type="ARBA" id="ARBA00008764"/>
    </source>
</evidence>
<evidence type="ECO:0000256" key="6">
    <source>
        <dbReference type="RuleBase" id="RU004296"/>
    </source>
</evidence>
<dbReference type="InterPro" id="IPR008256">
    <property type="entry name" value="Peptidase_S1B"/>
</dbReference>
<dbReference type="SUPFAM" id="SSF50494">
    <property type="entry name" value="Trypsin-like serine proteases"/>
    <property type="match status" value="1"/>
</dbReference>
<name>A0ABQ3YJI7_9ACTN</name>
<keyword evidence="3" id="KW-0732">Signal</keyword>
<proteinExistence type="inferred from homology"/>
<dbReference type="Proteomes" id="UP000609879">
    <property type="component" value="Unassembled WGS sequence"/>
</dbReference>